<comment type="caution">
    <text evidence="2">The sequence shown here is derived from an EMBL/GenBank/DDBJ whole genome shotgun (WGS) entry which is preliminary data.</text>
</comment>
<reference evidence="2 3" key="1">
    <citation type="submission" date="2020-04" db="EMBL/GenBank/DDBJ databases">
        <title>Perkinsus olseni comparative genomics.</title>
        <authorList>
            <person name="Bogema D.R."/>
        </authorList>
    </citation>
    <scope>NUCLEOTIDE SEQUENCE [LARGE SCALE GENOMIC DNA]</scope>
    <source>
        <strain evidence="2">00978-12</strain>
    </source>
</reference>
<evidence type="ECO:0000256" key="1">
    <source>
        <dbReference type="SAM" id="Phobius"/>
    </source>
</evidence>
<dbReference type="AlphaFoldDB" id="A0A7J6P9T9"/>
<dbReference type="EMBL" id="JABANP010000059">
    <property type="protein sequence ID" value="KAF4692516.1"/>
    <property type="molecule type" value="Genomic_DNA"/>
</dbReference>
<evidence type="ECO:0000313" key="3">
    <source>
        <dbReference type="Proteomes" id="UP000541610"/>
    </source>
</evidence>
<accession>A0A7J6P9T9</accession>
<proteinExistence type="predicted"/>
<organism evidence="2 3">
    <name type="scientific">Perkinsus olseni</name>
    <name type="common">Perkinsus atlanticus</name>
    <dbReference type="NCBI Taxonomy" id="32597"/>
    <lineage>
        <taxon>Eukaryota</taxon>
        <taxon>Sar</taxon>
        <taxon>Alveolata</taxon>
        <taxon>Perkinsozoa</taxon>
        <taxon>Perkinsea</taxon>
        <taxon>Perkinsida</taxon>
        <taxon>Perkinsidae</taxon>
        <taxon>Perkinsus</taxon>
    </lineage>
</organism>
<protein>
    <submittedName>
        <fullName evidence="2">Uncharacterized protein</fullName>
    </submittedName>
</protein>
<gene>
    <name evidence="2" type="ORF">FOZ60_013185</name>
</gene>
<feature type="transmembrane region" description="Helical" evidence="1">
    <location>
        <begin position="42"/>
        <end position="62"/>
    </location>
</feature>
<keyword evidence="1" id="KW-0812">Transmembrane</keyword>
<dbReference type="Proteomes" id="UP000541610">
    <property type="component" value="Unassembled WGS sequence"/>
</dbReference>
<keyword evidence="1" id="KW-0472">Membrane</keyword>
<evidence type="ECO:0000313" key="2">
    <source>
        <dbReference type="EMBL" id="KAF4692516.1"/>
    </source>
</evidence>
<keyword evidence="1" id="KW-1133">Transmembrane helix</keyword>
<sequence>MMLVLDLVSALEPTSASTESEKSGEMKDDKLRGMIVFSKEYLTGAFAGVLVSAVLMAGLLTMSNVRR</sequence>
<name>A0A7J6P9T9_PEROL</name>